<sequence length="154" mass="17104">MKMLRSLSILLLLAGLSACSSMAPKLETPRLTIVSVGMTSGDMFSQNFLVRLHVQNPNDRELPIKGIDYKLFLQGDSFAEGVSSRPFKVPAQGETEFDMTVRTNFVSSLGRLLTRLNGKKRVEYIFEGKVMLESGMIRNIPFQESGSVDLATKL</sequence>
<dbReference type="RefSeq" id="WP_184334008.1">
    <property type="nucleotide sequence ID" value="NZ_JACHHZ010000004.1"/>
</dbReference>
<gene>
    <name evidence="3" type="ORF">HNQ60_003483</name>
</gene>
<dbReference type="InterPro" id="IPR013990">
    <property type="entry name" value="WHy-dom"/>
</dbReference>
<dbReference type="Pfam" id="PF03168">
    <property type="entry name" value="LEA_2"/>
    <property type="match status" value="1"/>
</dbReference>
<name>A0A841HP00_9GAMM</name>
<dbReference type="SMART" id="SM00769">
    <property type="entry name" value="WHy"/>
    <property type="match status" value="1"/>
</dbReference>
<accession>A0A841HP00</accession>
<proteinExistence type="predicted"/>
<organism evidence="3 4">
    <name type="scientific">Povalibacter uvarum</name>
    <dbReference type="NCBI Taxonomy" id="732238"/>
    <lineage>
        <taxon>Bacteria</taxon>
        <taxon>Pseudomonadati</taxon>
        <taxon>Pseudomonadota</taxon>
        <taxon>Gammaproteobacteria</taxon>
        <taxon>Steroidobacterales</taxon>
        <taxon>Steroidobacteraceae</taxon>
        <taxon>Povalibacter</taxon>
    </lineage>
</organism>
<comment type="caution">
    <text evidence="3">The sequence shown here is derived from an EMBL/GenBank/DDBJ whole genome shotgun (WGS) entry which is preliminary data.</text>
</comment>
<evidence type="ECO:0000256" key="1">
    <source>
        <dbReference type="SAM" id="SignalP"/>
    </source>
</evidence>
<evidence type="ECO:0000313" key="3">
    <source>
        <dbReference type="EMBL" id="MBB6094596.1"/>
    </source>
</evidence>
<keyword evidence="1" id="KW-0732">Signal</keyword>
<dbReference type="Proteomes" id="UP000588068">
    <property type="component" value="Unassembled WGS sequence"/>
</dbReference>
<dbReference type="AlphaFoldDB" id="A0A841HP00"/>
<keyword evidence="4" id="KW-1185">Reference proteome</keyword>
<dbReference type="GO" id="GO:0009269">
    <property type="term" value="P:response to desiccation"/>
    <property type="evidence" value="ECO:0007669"/>
    <property type="project" value="InterPro"/>
</dbReference>
<feature type="signal peptide" evidence="1">
    <location>
        <begin position="1"/>
        <end position="22"/>
    </location>
</feature>
<feature type="domain" description="Water stress and hypersensitive response" evidence="2">
    <location>
        <begin position="31"/>
        <end position="149"/>
    </location>
</feature>
<reference evidence="3 4" key="1">
    <citation type="submission" date="2020-08" db="EMBL/GenBank/DDBJ databases">
        <title>Genomic Encyclopedia of Type Strains, Phase IV (KMG-IV): sequencing the most valuable type-strain genomes for metagenomic binning, comparative biology and taxonomic classification.</title>
        <authorList>
            <person name="Goeker M."/>
        </authorList>
    </citation>
    <scope>NUCLEOTIDE SEQUENCE [LARGE SCALE GENOMIC DNA]</scope>
    <source>
        <strain evidence="3 4">DSM 26723</strain>
    </source>
</reference>
<dbReference type="InterPro" id="IPR004864">
    <property type="entry name" value="LEA_2"/>
</dbReference>
<dbReference type="SUPFAM" id="SSF117070">
    <property type="entry name" value="LEA14-like"/>
    <property type="match status" value="1"/>
</dbReference>
<dbReference type="Gene3D" id="2.60.40.1820">
    <property type="match status" value="1"/>
</dbReference>
<evidence type="ECO:0000313" key="4">
    <source>
        <dbReference type="Proteomes" id="UP000588068"/>
    </source>
</evidence>
<evidence type="ECO:0000259" key="2">
    <source>
        <dbReference type="SMART" id="SM00769"/>
    </source>
</evidence>
<dbReference type="PROSITE" id="PS51257">
    <property type="entry name" value="PROKAR_LIPOPROTEIN"/>
    <property type="match status" value="1"/>
</dbReference>
<dbReference type="EMBL" id="JACHHZ010000004">
    <property type="protein sequence ID" value="MBB6094596.1"/>
    <property type="molecule type" value="Genomic_DNA"/>
</dbReference>
<feature type="chain" id="PRO_5032398760" evidence="1">
    <location>
        <begin position="23"/>
        <end position="154"/>
    </location>
</feature>
<protein>
    <submittedName>
        <fullName evidence="3">LEA14-like dessication related protein</fullName>
    </submittedName>
</protein>